<dbReference type="GO" id="GO:0015209">
    <property type="term" value="F:cytosine transmembrane transporter activity"/>
    <property type="evidence" value="ECO:0007669"/>
    <property type="project" value="InterPro"/>
</dbReference>
<feature type="transmembrane region" description="Helical" evidence="1">
    <location>
        <begin position="60"/>
        <end position="82"/>
    </location>
</feature>
<reference evidence="2 5" key="1">
    <citation type="submission" date="2016-10" db="EMBL/GenBank/DDBJ databases">
        <authorList>
            <person name="de Groot N.N."/>
        </authorList>
    </citation>
    <scope>NUCLEOTIDE SEQUENCE [LARGE SCALE GENOMIC DNA]</scope>
    <source>
        <strain evidence="2 5">CCM 7361</strain>
    </source>
</reference>
<evidence type="ECO:0000256" key="1">
    <source>
        <dbReference type="SAM" id="Phobius"/>
    </source>
</evidence>
<feature type="transmembrane region" description="Helical" evidence="1">
    <location>
        <begin position="275"/>
        <end position="294"/>
    </location>
</feature>
<dbReference type="Proteomes" id="UP000199693">
    <property type="component" value="Unassembled WGS sequence"/>
</dbReference>
<evidence type="ECO:0000313" key="5">
    <source>
        <dbReference type="Proteomes" id="UP000199693"/>
    </source>
</evidence>
<dbReference type="PANTHER" id="PTHR30569">
    <property type="entry name" value="CYTOSINE TRANSPORTER CODB"/>
    <property type="match status" value="1"/>
</dbReference>
<feature type="transmembrane region" description="Helical" evidence="1">
    <location>
        <begin position="33"/>
        <end position="54"/>
    </location>
</feature>
<dbReference type="InterPro" id="IPR030191">
    <property type="entry name" value="CodB"/>
</dbReference>
<keyword evidence="1" id="KW-0472">Membrane</keyword>
<sequence>MAGAISNSASSTELAAGVIPEAQRLGRGSLTMAWWGICSAMFYLVVAAALAMGYGTLNALIGLLLSVLSYGAINAIISRYAIASGLSVALFSQVLFGKAGAALATLIFCATAVYYSVFEGSVMAVALQHSFPALGTHASALVVVIYSVLMIFGNTMRRLDKLNGLLLPLYLIGLFALVGMSIAEYGYSTAWLELTPPGGPVAHGWWNCFTYFMGVWVLMMYTWDYARYGRPEDSDYHARVNFGMPFYVVTFLLNGMVGIFLAATIPGDGGLSEVSVVLAIIKLMGLGGLLFVWITQTRINTGNFFLAATNMQAFFARLGLGRVPYAAWALLTGTLVYLLMLLDVFGYILQALSYQSIFIVSWVAIALAQIRRTRGQPGGYPAQLPAFNTRGLLAWFLSAAVGIALLGHAELSSFSAPASFCLAFLGYLWAPSLARRPLAGSDIG</sequence>
<dbReference type="AlphaFoldDB" id="A0A239HYW0"/>
<name>A0A239HYW0_9PSED</name>
<feature type="transmembrane region" description="Helical" evidence="1">
    <location>
        <begin position="351"/>
        <end position="370"/>
    </location>
</feature>
<keyword evidence="4" id="KW-1185">Reference proteome</keyword>
<dbReference type="Gene3D" id="1.10.4160.10">
    <property type="entry name" value="Hydantoin permease"/>
    <property type="match status" value="1"/>
</dbReference>
<evidence type="ECO:0000313" key="3">
    <source>
        <dbReference type="EMBL" id="SNS86540.1"/>
    </source>
</evidence>
<feature type="transmembrane region" description="Helical" evidence="1">
    <location>
        <begin position="391"/>
        <end position="408"/>
    </location>
</feature>
<keyword evidence="1" id="KW-0812">Transmembrane</keyword>
<dbReference type="Proteomes" id="UP000198309">
    <property type="component" value="Unassembled WGS sequence"/>
</dbReference>
<gene>
    <name evidence="2" type="ORF">SAMN05216189_100521</name>
    <name evidence="3" type="ORF">SAMN06295949_108167</name>
</gene>
<evidence type="ECO:0000313" key="4">
    <source>
        <dbReference type="Proteomes" id="UP000198309"/>
    </source>
</evidence>
<protein>
    <submittedName>
        <fullName evidence="2">Purine-cytosine permease</fullName>
    </submittedName>
</protein>
<dbReference type="PANTHER" id="PTHR30569:SF0">
    <property type="entry name" value="CYTOSINE PERMEASE"/>
    <property type="match status" value="1"/>
</dbReference>
<feature type="transmembrane region" description="Helical" evidence="1">
    <location>
        <begin position="94"/>
        <end position="118"/>
    </location>
</feature>
<feature type="transmembrane region" description="Helical" evidence="1">
    <location>
        <begin position="130"/>
        <end position="152"/>
    </location>
</feature>
<keyword evidence="1" id="KW-1133">Transmembrane helix</keyword>
<dbReference type="EMBL" id="FZPC01000008">
    <property type="protein sequence ID" value="SNS86540.1"/>
    <property type="molecule type" value="Genomic_DNA"/>
</dbReference>
<feature type="transmembrane region" description="Helical" evidence="1">
    <location>
        <begin position="414"/>
        <end position="430"/>
    </location>
</feature>
<proteinExistence type="predicted"/>
<feature type="transmembrane region" description="Helical" evidence="1">
    <location>
        <begin position="325"/>
        <end position="345"/>
    </location>
</feature>
<accession>A0A239HYW0</accession>
<organism evidence="2 5">
    <name type="scientific">Pseudomonas delhiensis</name>
    <dbReference type="NCBI Taxonomy" id="366289"/>
    <lineage>
        <taxon>Bacteria</taxon>
        <taxon>Pseudomonadati</taxon>
        <taxon>Pseudomonadota</taxon>
        <taxon>Gammaproteobacteria</taxon>
        <taxon>Pseudomonadales</taxon>
        <taxon>Pseudomonadaceae</taxon>
        <taxon>Pseudomonas</taxon>
    </lineage>
</organism>
<feature type="transmembrane region" description="Helical" evidence="1">
    <location>
        <begin position="164"/>
        <end position="183"/>
    </location>
</feature>
<evidence type="ECO:0000313" key="2">
    <source>
        <dbReference type="EMBL" id="SDI42595.1"/>
    </source>
</evidence>
<reference evidence="3 4" key="2">
    <citation type="submission" date="2017-06" db="EMBL/GenBank/DDBJ databases">
        <authorList>
            <person name="Varghese N."/>
            <person name="Submissions S."/>
        </authorList>
    </citation>
    <scope>NUCLEOTIDE SEQUENCE [LARGE SCALE GENOMIC DNA]</scope>
    <source>
        <strain evidence="3 4">RLD-1</strain>
    </source>
</reference>
<feature type="transmembrane region" description="Helical" evidence="1">
    <location>
        <begin position="203"/>
        <end position="223"/>
    </location>
</feature>
<feature type="transmembrane region" description="Helical" evidence="1">
    <location>
        <begin position="244"/>
        <end position="263"/>
    </location>
</feature>
<dbReference type="EMBL" id="FNEC01000005">
    <property type="protein sequence ID" value="SDI42595.1"/>
    <property type="molecule type" value="Genomic_DNA"/>
</dbReference>
<dbReference type="GO" id="GO:0005886">
    <property type="term" value="C:plasma membrane"/>
    <property type="evidence" value="ECO:0007669"/>
    <property type="project" value="TreeGrafter"/>
</dbReference>